<keyword evidence="1" id="KW-0472">Membrane</keyword>
<dbReference type="RefSeq" id="WP_184246344.1">
    <property type="nucleotide sequence ID" value="NZ_JACHLR010000011.1"/>
</dbReference>
<accession>A0A7W7NXG4</accession>
<dbReference type="Proteomes" id="UP000555448">
    <property type="component" value="Unassembled WGS sequence"/>
</dbReference>
<dbReference type="AlphaFoldDB" id="A0A7W7NXG4"/>
<evidence type="ECO:0000256" key="1">
    <source>
        <dbReference type="SAM" id="Phobius"/>
    </source>
</evidence>
<keyword evidence="3" id="KW-1185">Reference proteome</keyword>
<name>A0A7W7NXG4_9SPHN</name>
<keyword evidence="1" id="KW-1133">Transmembrane helix</keyword>
<dbReference type="EMBL" id="JACHLR010000011">
    <property type="protein sequence ID" value="MBB4859444.1"/>
    <property type="molecule type" value="Genomic_DNA"/>
</dbReference>
<comment type="caution">
    <text evidence="2">The sequence shown here is derived from an EMBL/GenBank/DDBJ whole genome shotgun (WGS) entry which is preliminary data.</text>
</comment>
<reference evidence="2 3" key="1">
    <citation type="submission" date="2020-08" db="EMBL/GenBank/DDBJ databases">
        <title>Functional genomics of gut bacteria from endangered species of beetles.</title>
        <authorList>
            <person name="Carlos-Shanley C."/>
        </authorList>
    </citation>
    <scope>NUCLEOTIDE SEQUENCE [LARGE SCALE GENOMIC DNA]</scope>
    <source>
        <strain evidence="2 3">S00245</strain>
    </source>
</reference>
<sequence>MKTLANMAHGYDLLNATLIDLVVIRLFPAISGVEAAATFVGALLVIWGWRVLARVTA</sequence>
<feature type="transmembrane region" description="Helical" evidence="1">
    <location>
        <begin position="36"/>
        <end position="53"/>
    </location>
</feature>
<protein>
    <submittedName>
        <fullName evidence="2">Uncharacterized protein</fullName>
    </submittedName>
</protein>
<proteinExistence type="predicted"/>
<evidence type="ECO:0000313" key="3">
    <source>
        <dbReference type="Proteomes" id="UP000555448"/>
    </source>
</evidence>
<gene>
    <name evidence="2" type="ORF">HNO88_002773</name>
</gene>
<organism evidence="2 3">
    <name type="scientific">Novosphingobium chloroacetimidivorans</name>
    <dbReference type="NCBI Taxonomy" id="1428314"/>
    <lineage>
        <taxon>Bacteria</taxon>
        <taxon>Pseudomonadati</taxon>
        <taxon>Pseudomonadota</taxon>
        <taxon>Alphaproteobacteria</taxon>
        <taxon>Sphingomonadales</taxon>
        <taxon>Sphingomonadaceae</taxon>
        <taxon>Novosphingobium</taxon>
    </lineage>
</organism>
<keyword evidence="1" id="KW-0812">Transmembrane</keyword>
<evidence type="ECO:0000313" key="2">
    <source>
        <dbReference type="EMBL" id="MBB4859444.1"/>
    </source>
</evidence>